<dbReference type="GO" id="GO:0043027">
    <property type="term" value="F:cysteine-type endopeptidase inhibitor activity involved in apoptotic process"/>
    <property type="evidence" value="ECO:0007669"/>
    <property type="project" value="TreeGrafter"/>
</dbReference>
<dbReference type="GO" id="GO:0051726">
    <property type="term" value="P:regulation of cell cycle"/>
    <property type="evidence" value="ECO:0007669"/>
    <property type="project" value="TreeGrafter"/>
</dbReference>
<dbReference type="PROSITE" id="PS50143">
    <property type="entry name" value="BIR_REPEAT_2"/>
    <property type="match status" value="1"/>
</dbReference>
<dbReference type="OrthoDB" id="10435689at2759"/>
<dbReference type="PANTHER" id="PTHR10044">
    <property type="entry name" value="INHIBITOR OF APOPTOSIS"/>
    <property type="match status" value="1"/>
</dbReference>
<dbReference type="InterPro" id="IPR013083">
    <property type="entry name" value="Znf_RING/FYVE/PHD"/>
</dbReference>
<dbReference type="RefSeq" id="XP_055881954.1">
    <property type="nucleotide sequence ID" value="XM_056025979.1"/>
</dbReference>
<dbReference type="GO" id="GO:0061630">
    <property type="term" value="F:ubiquitin protein ligase activity"/>
    <property type="evidence" value="ECO:0007669"/>
    <property type="project" value="TreeGrafter"/>
</dbReference>
<name>A0A9W3A448_BIOGL</name>
<dbReference type="Pfam" id="PF13920">
    <property type="entry name" value="zf-C3HC4_3"/>
    <property type="match status" value="1"/>
</dbReference>
<protein>
    <submittedName>
        <fullName evidence="2">E3 ubiquitin-protein ligase XIAP-like</fullName>
    </submittedName>
</protein>
<accession>A0A9W3A448</accession>
<evidence type="ECO:0000313" key="1">
    <source>
        <dbReference type="Proteomes" id="UP001165740"/>
    </source>
</evidence>
<proteinExistence type="predicted"/>
<dbReference type="InterPro" id="IPR001370">
    <property type="entry name" value="BIR_rpt"/>
</dbReference>
<dbReference type="InterPro" id="IPR050784">
    <property type="entry name" value="IAP"/>
</dbReference>
<keyword evidence="1" id="KW-1185">Reference proteome</keyword>
<dbReference type="Gene3D" id="1.10.1170.10">
    <property type="entry name" value="Inhibitor Of Apoptosis Protein (2mihbC-IAP-1), Chain A"/>
    <property type="match status" value="1"/>
</dbReference>
<dbReference type="Gene3D" id="3.30.40.10">
    <property type="entry name" value="Zinc/RING finger domain, C3HC4 (zinc finger)"/>
    <property type="match status" value="1"/>
</dbReference>
<evidence type="ECO:0000313" key="2">
    <source>
        <dbReference type="RefSeq" id="XP_055881954.1"/>
    </source>
</evidence>
<reference evidence="2" key="1">
    <citation type="submission" date="2025-08" db="UniProtKB">
        <authorList>
            <consortium name="RefSeq"/>
        </authorList>
    </citation>
    <scope>IDENTIFICATION</scope>
</reference>
<organism evidence="1 2">
    <name type="scientific">Biomphalaria glabrata</name>
    <name type="common">Bloodfluke planorb</name>
    <name type="synonym">Freshwater snail</name>
    <dbReference type="NCBI Taxonomy" id="6526"/>
    <lineage>
        <taxon>Eukaryota</taxon>
        <taxon>Metazoa</taxon>
        <taxon>Spiralia</taxon>
        <taxon>Lophotrochozoa</taxon>
        <taxon>Mollusca</taxon>
        <taxon>Gastropoda</taxon>
        <taxon>Heterobranchia</taxon>
        <taxon>Euthyneura</taxon>
        <taxon>Panpulmonata</taxon>
        <taxon>Hygrophila</taxon>
        <taxon>Lymnaeoidea</taxon>
        <taxon>Planorbidae</taxon>
        <taxon>Biomphalaria</taxon>
    </lineage>
</organism>
<dbReference type="SUPFAM" id="SSF57924">
    <property type="entry name" value="Inhibitor of apoptosis (IAP) repeat"/>
    <property type="match status" value="1"/>
</dbReference>
<dbReference type="GO" id="GO:0043066">
    <property type="term" value="P:negative regulation of apoptotic process"/>
    <property type="evidence" value="ECO:0007669"/>
    <property type="project" value="TreeGrafter"/>
</dbReference>
<dbReference type="GO" id="GO:0031398">
    <property type="term" value="P:positive regulation of protein ubiquitination"/>
    <property type="evidence" value="ECO:0007669"/>
    <property type="project" value="TreeGrafter"/>
</dbReference>
<dbReference type="SMART" id="SM00238">
    <property type="entry name" value="BIR"/>
    <property type="match status" value="1"/>
</dbReference>
<dbReference type="GO" id="GO:0005634">
    <property type="term" value="C:nucleus"/>
    <property type="evidence" value="ECO:0007669"/>
    <property type="project" value="TreeGrafter"/>
</dbReference>
<dbReference type="Pfam" id="PF00653">
    <property type="entry name" value="BIR"/>
    <property type="match status" value="1"/>
</dbReference>
<dbReference type="GeneID" id="129925734"/>
<dbReference type="GO" id="GO:0005737">
    <property type="term" value="C:cytoplasm"/>
    <property type="evidence" value="ECO:0007669"/>
    <property type="project" value="TreeGrafter"/>
</dbReference>
<dbReference type="AlphaFoldDB" id="A0A9W3A448"/>
<dbReference type="PANTHER" id="PTHR10044:SF139">
    <property type="entry name" value="DEATH-ASSOCIATED INHIBITOR OF APOPTOSIS 2"/>
    <property type="match status" value="1"/>
</dbReference>
<gene>
    <name evidence="2" type="primary">LOC129925734</name>
</gene>
<dbReference type="Proteomes" id="UP001165740">
    <property type="component" value="Chromosome 4"/>
</dbReference>
<sequence length="436" mass="47724">MGTPDYSNAISGTPIIANLVIGTPVDASATCETLVAATLVSETTDAATHVSETTYAATLVSETTDAATYEHDAEKAPSVFNATINTARTVQYFVSVPKGSSSQNVLPVEDTLTAINVLITVISTPNPEDLDNKPTRFYSNTETVFAQNGIIADNNIYGINVKKEKELDHRDPTLADLNIIATSPKYQQFVIFSERKKSFQNSPQIFYKNRKVFSKAGFFYNGSILSEPGVNVSDKLPGVVCFCCGLMLYEPSPDIWSLHAALATNCPYVLLQKGRADVEDTSCHGSKEEKQNTKTGTSSYNKGLEEDVAVKLLVQEGYDLQKVIEAADQLKQEGKTFSSDDLLLRLDPEKARCQLSDKCRKLKEEIVLMRKIQICQTCQENPVQVVYLPCGHFLSCADCAMIEGLIKNACKACQKPVIGLVRATLTKIPNNNECCI</sequence>